<keyword evidence="2" id="KW-0418">Kinase</keyword>
<dbReference type="GO" id="GO:0006096">
    <property type="term" value="P:glycolytic process"/>
    <property type="evidence" value="ECO:0007669"/>
    <property type="project" value="InterPro"/>
</dbReference>
<dbReference type="InterPro" id="IPR043129">
    <property type="entry name" value="ATPase_NBD"/>
</dbReference>
<dbReference type="GO" id="GO:0005536">
    <property type="term" value="F:D-glucose binding"/>
    <property type="evidence" value="ECO:0007669"/>
    <property type="project" value="InterPro"/>
</dbReference>
<dbReference type="AlphaFoldDB" id="A0AA86L2X2"/>
<keyword evidence="5" id="KW-1185">Reference proteome</keyword>
<name>A0AA86L2X2_9SPHN</name>
<evidence type="ECO:0000256" key="3">
    <source>
        <dbReference type="RuleBase" id="RU004046"/>
    </source>
</evidence>
<dbReference type="Pfam" id="PF02685">
    <property type="entry name" value="Glucokinase"/>
    <property type="match status" value="1"/>
</dbReference>
<comment type="similarity">
    <text evidence="3">Belongs to the bacterial glucokinase family.</text>
</comment>
<dbReference type="KEGG" id="sgi:SGRAN_1894"/>
<dbReference type="Proteomes" id="UP000058599">
    <property type="component" value="Chromosome"/>
</dbReference>
<dbReference type="GO" id="GO:0004340">
    <property type="term" value="F:glucokinase activity"/>
    <property type="evidence" value="ECO:0007669"/>
    <property type="project" value="UniProtKB-EC"/>
</dbReference>
<dbReference type="RefSeq" id="WP_067182994.1">
    <property type="nucleotide sequence ID" value="NZ_CP012199.1"/>
</dbReference>
<evidence type="ECO:0000256" key="2">
    <source>
        <dbReference type="ARBA" id="ARBA00022777"/>
    </source>
</evidence>
<protein>
    <submittedName>
        <fullName evidence="4">Glucokinase</fullName>
        <ecNumber evidence="4">2.7.1.2</ecNumber>
    </submittedName>
</protein>
<evidence type="ECO:0000256" key="1">
    <source>
        <dbReference type="ARBA" id="ARBA00022679"/>
    </source>
</evidence>
<dbReference type="InterPro" id="IPR003836">
    <property type="entry name" value="Glucokinase"/>
</dbReference>
<evidence type="ECO:0000313" key="4">
    <source>
        <dbReference type="EMBL" id="AMG74271.1"/>
    </source>
</evidence>
<dbReference type="PANTHER" id="PTHR47690:SF1">
    <property type="entry name" value="GLUCOKINASE"/>
    <property type="match status" value="1"/>
</dbReference>
<dbReference type="EC" id="2.7.1.2" evidence="4"/>
<sequence length="328" mass="34296">MTERIVAIDIGGTHARFAIAAIAAGRVVSLGQAVTLRTADHAGLEGAWQAFARRLAEPLPRSAAIAVAAPTQGDILRFTNNRWTIGRDRIGADLGLDHCLLLNDFEAIGHAVGQAEESWFEPLAGPDIPLPARGTISVIGPGTGLGAAYLWRDGDICRVQEAQGGHIGFAPCDAVEDAILAHLRQRYGRVSVERVVAGPAIVGIYEMLAALDGRAVPPLDDHALWARALGAEDDLAVAAADRFCAMLGSVAGDLALAHGAGGVVVAGGLGLRIRDRLVRSDFSGRFADKGRFAGIMAAIPVKLITHLQPGLFGAAAAFARRHAGDSRR</sequence>
<dbReference type="EMBL" id="CP012199">
    <property type="protein sequence ID" value="AMG74271.1"/>
    <property type="molecule type" value="Genomic_DNA"/>
</dbReference>
<dbReference type="GO" id="GO:0005829">
    <property type="term" value="C:cytosol"/>
    <property type="evidence" value="ECO:0007669"/>
    <property type="project" value="TreeGrafter"/>
</dbReference>
<accession>A0AA86L2X2</accession>
<evidence type="ECO:0000313" key="5">
    <source>
        <dbReference type="Proteomes" id="UP000058599"/>
    </source>
</evidence>
<organism evidence="4 5">
    <name type="scientific">Sphingopyxis granuli</name>
    <dbReference type="NCBI Taxonomy" id="267128"/>
    <lineage>
        <taxon>Bacteria</taxon>
        <taxon>Pseudomonadati</taxon>
        <taxon>Pseudomonadota</taxon>
        <taxon>Alphaproteobacteria</taxon>
        <taxon>Sphingomonadales</taxon>
        <taxon>Sphingomonadaceae</taxon>
        <taxon>Sphingopyxis</taxon>
    </lineage>
</organism>
<keyword evidence="1 4" id="KW-0808">Transferase</keyword>
<proteinExistence type="inferred from homology"/>
<dbReference type="InterPro" id="IPR050201">
    <property type="entry name" value="Bacterial_glucokinase"/>
</dbReference>
<dbReference type="PANTHER" id="PTHR47690">
    <property type="entry name" value="GLUCOKINASE"/>
    <property type="match status" value="1"/>
</dbReference>
<dbReference type="Gene3D" id="3.30.420.40">
    <property type="match status" value="1"/>
</dbReference>
<dbReference type="GO" id="GO:0005524">
    <property type="term" value="F:ATP binding"/>
    <property type="evidence" value="ECO:0007669"/>
    <property type="project" value="InterPro"/>
</dbReference>
<dbReference type="CDD" id="cd24008">
    <property type="entry name" value="ASKHA_NBD_GLK"/>
    <property type="match status" value="1"/>
</dbReference>
<reference evidence="4 5" key="1">
    <citation type="journal article" date="2016" name="BMC Genomics">
        <title>Genomic analysis of the nitrate-respiring Sphingopyxis granuli (formerly Sphingomonas macrogoltabida) strain TFA.</title>
        <authorList>
            <person name="Garcia-Romero I."/>
            <person name="Perez-Pulido A.J."/>
            <person name="Gonzalez-Flores Y.E."/>
            <person name="Reyes-Ramirez F."/>
            <person name="Santero E."/>
            <person name="Floriano B."/>
        </authorList>
    </citation>
    <scope>NUCLEOTIDE SEQUENCE [LARGE SCALE GENOMIC DNA]</scope>
    <source>
        <strain evidence="4 5">TFA</strain>
    </source>
</reference>
<dbReference type="Gene3D" id="3.40.367.20">
    <property type="match status" value="1"/>
</dbReference>
<gene>
    <name evidence="4" type="primary">glk</name>
    <name evidence="4" type="ORF">SGRAN_1894</name>
</gene>
<dbReference type="SUPFAM" id="SSF53067">
    <property type="entry name" value="Actin-like ATPase domain"/>
    <property type="match status" value="1"/>
</dbReference>